<feature type="chain" id="PRO_5003466257" evidence="1">
    <location>
        <begin position="23"/>
        <end position="205"/>
    </location>
</feature>
<evidence type="ECO:0000313" key="3">
    <source>
        <dbReference type="Proteomes" id="UP000009058"/>
    </source>
</evidence>
<dbReference type="InParanoid" id="G4NAH2"/>
<dbReference type="Proteomes" id="UP000009058">
    <property type="component" value="Chromosome 4"/>
</dbReference>
<feature type="signal peptide" evidence="1">
    <location>
        <begin position="1"/>
        <end position="22"/>
    </location>
</feature>
<dbReference type="HOGENOM" id="CLU_092498_2_0_1"/>
<proteinExistence type="predicted"/>
<dbReference type="KEGG" id="mgr:MGG_09722"/>
<reference key="2">
    <citation type="submission" date="2011-05" db="EMBL/GenBank/DDBJ databases">
        <title>The Genome Sequence of Magnaporthe oryzae 70-15.</title>
        <authorList>
            <consortium name="The Broad Institute Genome Sequencing Platform"/>
            <person name="Ma L.-J."/>
            <person name="Dead R."/>
            <person name="Young S.K."/>
            <person name="Zeng Q."/>
            <person name="Gargeya S."/>
            <person name="Fitzgerald M."/>
            <person name="Haas B."/>
            <person name="Abouelleil A."/>
            <person name="Alvarado L."/>
            <person name="Arachchi H.M."/>
            <person name="Berlin A."/>
            <person name="Brown A."/>
            <person name="Chapman S.B."/>
            <person name="Chen Z."/>
            <person name="Dunbar C."/>
            <person name="Freedman E."/>
            <person name="Gearin G."/>
            <person name="Gellesch M."/>
            <person name="Goldberg J."/>
            <person name="Griggs A."/>
            <person name="Gujja S."/>
            <person name="Heiman D."/>
            <person name="Howarth C."/>
            <person name="Larson L."/>
            <person name="Lui A."/>
            <person name="MacDonald P.J.P."/>
            <person name="Mehta T."/>
            <person name="Montmayeur A."/>
            <person name="Murphy C."/>
            <person name="Neiman D."/>
            <person name="Pearson M."/>
            <person name="Priest M."/>
            <person name="Roberts A."/>
            <person name="Saif S."/>
            <person name="Shea T."/>
            <person name="Shenoy N."/>
            <person name="Sisk P."/>
            <person name="Stolte C."/>
            <person name="Sykes S."/>
            <person name="Yandava C."/>
            <person name="Wortman J."/>
            <person name="Nusbaum C."/>
            <person name="Birren B."/>
        </authorList>
    </citation>
    <scope>NUCLEOTIDE SEQUENCE</scope>
    <source>
        <strain>70-15</strain>
    </source>
</reference>
<evidence type="ECO:0000256" key="1">
    <source>
        <dbReference type="SAM" id="SignalP"/>
    </source>
</evidence>
<evidence type="ECO:0000313" key="2">
    <source>
        <dbReference type="EMBL" id="EHA51310.1"/>
    </source>
</evidence>
<keyword evidence="3" id="KW-1185">Reference proteome</keyword>
<name>G4NAH2_PYRO7</name>
<dbReference type="VEuPathDB" id="FungiDB:MGG_09722"/>
<organism evidence="2 3">
    <name type="scientific">Pyricularia oryzae (strain 70-15 / ATCC MYA-4617 / FGSC 8958)</name>
    <name type="common">Rice blast fungus</name>
    <name type="synonym">Magnaporthe oryzae</name>
    <dbReference type="NCBI Taxonomy" id="242507"/>
    <lineage>
        <taxon>Eukaryota</taxon>
        <taxon>Fungi</taxon>
        <taxon>Dikarya</taxon>
        <taxon>Ascomycota</taxon>
        <taxon>Pezizomycotina</taxon>
        <taxon>Sordariomycetes</taxon>
        <taxon>Sordariomycetidae</taxon>
        <taxon>Magnaporthales</taxon>
        <taxon>Pyriculariaceae</taxon>
        <taxon>Pyricularia</taxon>
    </lineage>
</organism>
<reference evidence="2 3" key="1">
    <citation type="journal article" date="2005" name="Nature">
        <title>The genome sequence of the rice blast fungus Magnaporthe grisea.</title>
        <authorList>
            <person name="Dean R.A."/>
            <person name="Talbot N.J."/>
            <person name="Ebbole D.J."/>
            <person name="Farman M.L."/>
            <person name="Mitchell T.K."/>
            <person name="Orbach M.J."/>
            <person name="Thon M."/>
            <person name="Kulkarni R."/>
            <person name="Xu J.R."/>
            <person name="Pan H."/>
            <person name="Read N.D."/>
            <person name="Lee Y.H."/>
            <person name="Carbone I."/>
            <person name="Brown D."/>
            <person name="Oh Y.Y."/>
            <person name="Donofrio N."/>
            <person name="Jeong J.S."/>
            <person name="Soanes D.M."/>
            <person name="Djonovic S."/>
            <person name="Kolomiets E."/>
            <person name="Rehmeyer C."/>
            <person name="Li W."/>
            <person name="Harding M."/>
            <person name="Kim S."/>
            <person name="Lebrun M.H."/>
            <person name="Bohnert H."/>
            <person name="Coughlan S."/>
            <person name="Butler J."/>
            <person name="Calvo S."/>
            <person name="Ma L.J."/>
            <person name="Nicol R."/>
            <person name="Purcell S."/>
            <person name="Nusbaum C."/>
            <person name="Galagan J.E."/>
            <person name="Birren B.W."/>
        </authorList>
    </citation>
    <scope>NUCLEOTIDE SEQUENCE [LARGE SCALE GENOMIC DNA]</scope>
    <source>
        <strain evidence="3">70-15 / ATCC MYA-4617 / FGSC 8958</strain>
    </source>
</reference>
<dbReference type="OMA" id="AWDLNLA"/>
<sequence length="205" mass="22224">MKFSILKGAVAALAVCSDVVLSQLTATQIVRNIEQLELISLDLKAPATFVDYLTQAQLITLGHSNFDSISGYLAKISQVAKMTVDEMQGMETIPPGAEADAILDAFRDFAKAHTTYFLSMSKAPAGVRLLLAGIMPMDNLLKADESSIDSLVLKLMETIPTGTGELKSYADNISGQRKIAIKAWDLNLAQKRSFGRAAFRQALRV</sequence>
<dbReference type="GeneID" id="2680676"/>
<dbReference type="EMBL" id="CM001234">
    <property type="protein sequence ID" value="EHA51310.1"/>
    <property type="molecule type" value="Genomic_DNA"/>
</dbReference>
<gene>
    <name evidence="2" type="ORF">MGG_09722</name>
</gene>
<keyword evidence="1" id="KW-0732">Signal</keyword>
<dbReference type="RefSeq" id="XP_003717629.1">
    <property type="nucleotide sequence ID" value="XM_003717581.1"/>
</dbReference>
<protein>
    <submittedName>
        <fullName evidence="2">Uncharacterized protein</fullName>
    </submittedName>
</protein>
<dbReference type="AlphaFoldDB" id="G4NAH2"/>
<dbReference type="SMR" id="G4NAH2"/>
<accession>G4NAH2</accession>
<dbReference type="OrthoDB" id="10318147at2759"/>